<proteinExistence type="predicted"/>
<evidence type="ECO:0000313" key="2">
    <source>
        <dbReference type="Proteomes" id="UP000586827"/>
    </source>
</evidence>
<dbReference type="EMBL" id="JABELX010000004">
    <property type="protein sequence ID" value="NNH71026.1"/>
    <property type="molecule type" value="Genomic_DNA"/>
</dbReference>
<protein>
    <submittedName>
        <fullName evidence="1">Uncharacterized protein</fullName>
    </submittedName>
</protein>
<dbReference type="RefSeq" id="WP_067523128.1">
    <property type="nucleotide sequence ID" value="NZ_JABELX010000004.1"/>
</dbReference>
<dbReference type="AlphaFoldDB" id="A0A849C0P3"/>
<dbReference type="Proteomes" id="UP000586827">
    <property type="component" value="Unassembled WGS sequence"/>
</dbReference>
<gene>
    <name evidence="1" type="ORF">HLB23_14325</name>
</gene>
<reference evidence="1 2" key="1">
    <citation type="submission" date="2020-05" db="EMBL/GenBank/DDBJ databases">
        <title>MicrobeNet Type strains.</title>
        <authorList>
            <person name="Nicholson A.C."/>
        </authorList>
    </citation>
    <scope>NUCLEOTIDE SEQUENCE [LARGE SCALE GENOMIC DNA]</scope>
    <source>
        <strain evidence="1 2">JCM 3224</strain>
    </source>
</reference>
<evidence type="ECO:0000313" key="1">
    <source>
        <dbReference type="EMBL" id="NNH71026.1"/>
    </source>
</evidence>
<organism evidence="1 2">
    <name type="scientific">Nocardia uniformis</name>
    <dbReference type="NCBI Taxonomy" id="53432"/>
    <lineage>
        <taxon>Bacteria</taxon>
        <taxon>Bacillati</taxon>
        <taxon>Actinomycetota</taxon>
        <taxon>Actinomycetes</taxon>
        <taxon>Mycobacteriales</taxon>
        <taxon>Nocardiaceae</taxon>
        <taxon>Nocardia</taxon>
    </lineage>
</organism>
<name>A0A849C0P3_9NOCA</name>
<keyword evidence="2" id="KW-1185">Reference proteome</keyword>
<accession>A0A849C0P3</accession>
<comment type="caution">
    <text evidence="1">The sequence shown here is derived from an EMBL/GenBank/DDBJ whole genome shotgun (WGS) entry which is preliminary data.</text>
</comment>
<sequence length="60" mass="6792">MSEPAHTNMFIAADSELAEVLCHVELLALTVHRAKQLHRIHRDHPHDDCRVIAATTLQMP</sequence>